<keyword evidence="3" id="KW-1185">Reference proteome</keyword>
<dbReference type="STRING" id="137246.A0A401SLP3"/>
<gene>
    <name evidence="2" type="ORF">chiPu_0009774</name>
</gene>
<dbReference type="PANTHER" id="PTHR34098:SF1">
    <property type="entry name" value="F-BOX ONLY PROTEIN 47"/>
    <property type="match status" value="1"/>
</dbReference>
<dbReference type="OrthoDB" id="9858120at2759"/>
<dbReference type="InterPro" id="IPR056622">
    <property type="entry name" value="ARM_FBXO47"/>
</dbReference>
<feature type="domain" description="FBXO47 ARM repeats region" evidence="1">
    <location>
        <begin position="221"/>
        <end position="440"/>
    </location>
</feature>
<dbReference type="AlphaFoldDB" id="A0A401SLP3"/>
<dbReference type="PANTHER" id="PTHR34098">
    <property type="entry name" value="F-BOX ONLY PROTEIN 47"/>
    <property type="match status" value="1"/>
</dbReference>
<evidence type="ECO:0000259" key="1">
    <source>
        <dbReference type="Pfam" id="PF24467"/>
    </source>
</evidence>
<organism evidence="2 3">
    <name type="scientific">Chiloscyllium punctatum</name>
    <name type="common">Brownbanded bambooshark</name>
    <name type="synonym">Hemiscyllium punctatum</name>
    <dbReference type="NCBI Taxonomy" id="137246"/>
    <lineage>
        <taxon>Eukaryota</taxon>
        <taxon>Metazoa</taxon>
        <taxon>Chordata</taxon>
        <taxon>Craniata</taxon>
        <taxon>Vertebrata</taxon>
        <taxon>Chondrichthyes</taxon>
        <taxon>Elasmobranchii</taxon>
        <taxon>Galeomorphii</taxon>
        <taxon>Galeoidea</taxon>
        <taxon>Orectolobiformes</taxon>
        <taxon>Hemiscylliidae</taxon>
        <taxon>Chiloscyllium</taxon>
    </lineage>
</organism>
<reference evidence="2 3" key="1">
    <citation type="journal article" date="2018" name="Nat. Ecol. Evol.">
        <title>Shark genomes provide insights into elasmobranch evolution and the origin of vertebrates.</title>
        <authorList>
            <person name="Hara Y"/>
            <person name="Yamaguchi K"/>
            <person name="Onimaru K"/>
            <person name="Kadota M"/>
            <person name="Koyanagi M"/>
            <person name="Keeley SD"/>
            <person name="Tatsumi K"/>
            <person name="Tanaka K"/>
            <person name="Motone F"/>
            <person name="Kageyama Y"/>
            <person name="Nozu R"/>
            <person name="Adachi N"/>
            <person name="Nishimura O"/>
            <person name="Nakagawa R"/>
            <person name="Tanegashima C"/>
            <person name="Kiyatake I"/>
            <person name="Matsumoto R"/>
            <person name="Murakumo K"/>
            <person name="Nishida K"/>
            <person name="Terakita A"/>
            <person name="Kuratani S"/>
            <person name="Sato K"/>
            <person name="Hyodo S Kuraku.S."/>
        </authorList>
    </citation>
    <scope>NUCLEOTIDE SEQUENCE [LARGE SCALE GENOMIC DNA]</scope>
</reference>
<evidence type="ECO:0000313" key="3">
    <source>
        <dbReference type="Proteomes" id="UP000287033"/>
    </source>
</evidence>
<dbReference type="InterPro" id="IPR038946">
    <property type="entry name" value="FBXO47"/>
</dbReference>
<comment type="caution">
    <text evidence="2">The sequence shown here is derived from an EMBL/GenBank/DDBJ whole genome shotgun (WGS) entry which is preliminary data.</text>
</comment>
<dbReference type="OMA" id="AFACVTM"/>
<dbReference type="Proteomes" id="UP000287033">
    <property type="component" value="Unassembled WGS sequence"/>
</dbReference>
<protein>
    <recommendedName>
        <fullName evidence="1">FBXO47 ARM repeats region domain-containing protein</fullName>
    </recommendedName>
</protein>
<sequence length="481" mass="55256">MTKRRHGSGPDKPVHGECWTIAVVDKMKAMERDEVPLGINAFTLIPNQKYRRSCRHLQSKKNGDRLESFHLQYNCGYFQIIPIEIFHKVLCYLSVTDISILSMVSKVVGTQIVGYISTSSGIKRLLLEGFHSTDISKKSIAMEHYRSLGLLFKRCTLLLPTKERLKFVHNQLLKNPCFKMGGCSMLVQCSGFACFGLLLQTLIAGWDELECHRVFNFLNENANLPRKMQSVVCSRPGATRKLELQIRLYYRRVLLDHWEHQCDIAFWLTRILKPWPMVNQARLLYLLYGPMSLSDGQIHWHHMTQLPASEDSIKGLAAAVRLLHENAKEWTADDIFTLLEELAGFPQEWLLENCARLLICCGNNMCFTFLANKAVNGRLNELATLIVFLSLVCEKDGYCMDWTVKMVHRICKVIPSSESRWNFLQAIEKVFARVTMDMIESLMFSGLDEDEGVTYNMYNMVNAQAEFHKEVMLCAFSNILT</sequence>
<name>A0A401SLP3_CHIPU</name>
<accession>A0A401SLP3</accession>
<proteinExistence type="predicted"/>
<evidence type="ECO:0000313" key="2">
    <source>
        <dbReference type="EMBL" id="GCC31317.1"/>
    </source>
</evidence>
<dbReference type="CDD" id="cd22112">
    <property type="entry name" value="F-box_FBXO47"/>
    <property type="match status" value="1"/>
</dbReference>
<dbReference type="Pfam" id="PF24467">
    <property type="entry name" value="ARM_FBXO47"/>
    <property type="match status" value="1"/>
</dbReference>
<dbReference type="EMBL" id="BEZZ01000355">
    <property type="protein sequence ID" value="GCC31317.1"/>
    <property type="molecule type" value="Genomic_DNA"/>
</dbReference>